<dbReference type="PANTHER" id="PTHR43433">
    <property type="entry name" value="HYDROLASE, ALPHA/BETA FOLD FAMILY PROTEIN"/>
    <property type="match status" value="1"/>
</dbReference>
<sequence length="250" mass="25823">MSFAETPAGLIAYERHPGVHPVLLVHGFATNGALTWESTGWVRALAEAGRGAIVPDLRGHGASSAPHDPSAYSPELLAGDLLAVLDAEGLDRVDVIGYSMGSWVALALVGLAPSRVRRLVVGGVGTVEQFARWGVEAVRSSLLDGVDPVSLAESPLAPLLASLRQAPGVDRDALAACVSGMAEHPLPLASTVPTMLVVGDADPVTEGRDEAAAALRAELVVLPKRNHVTTLSARGFKQAALPFLESAGSL</sequence>
<proteinExistence type="predicted"/>
<evidence type="ECO:0000313" key="2">
    <source>
        <dbReference type="EMBL" id="GLJ76748.1"/>
    </source>
</evidence>
<comment type="caution">
    <text evidence="2">The sequence shown here is derived from an EMBL/GenBank/DDBJ whole genome shotgun (WGS) entry which is preliminary data.</text>
</comment>
<dbReference type="InterPro" id="IPR029058">
    <property type="entry name" value="AB_hydrolase_fold"/>
</dbReference>
<evidence type="ECO:0000259" key="1">
    <source>
        <dbReference type="Pfam" id="PF00561"/>
    </source>
</evidence>
<protein>
    <submittedName>
        <fullName evidence="2">Hydrolase</fullName>
    </submittedName>
</protein>
<dbReference type="EMBL" id="BSEN01000011">
    <property type="protein sequence ID" value="GLJ76748.1"/>
    <property type="molecule type" value="Genomic_DNA"/>
</dbReference>
<evidence type="ECO:0000313" key="3">
    <source>
        <dbReference type="Proteomes" id="UP001142372"/>
    </source>
</evidence>
<dbReference type="GO" id="GO:0004806">
    <property type="term" value="F:triacylglycerol lipase activity"/>
    <property type="evidence" value="ECO:0007669"/>
    <property type="project" value="TreeGrafter"/>
</dbReference>
<dbReference type="RefSeq" id="WP_271177409.1">
    <property type="nucleotide sequence ID" value="NZ_BAAAJO010000009.1"/>
</dbReference>
<dbReference type="AlphaFoldDB" id="A0A9W6HBI6"/>
<dbReference type="Pfam" id="PF00561">
    <property type="entry name" value="Abhydrolase_1"/>
    <property type="match status" value="1"/>
</dbReference>
<keyword evidence="2" id="KW-0378">Hydrolase</keyword>
<feature type="domain" description="AB hydrolase-1" evidence="1">
    <location>
        <begin position="21"/>
        <end position="122"/>
    </location>
</feature>
<name>A0A9W6HBI6_9MICO</name>
<keyword evidence="3" id="KW-1185">Reference proteome</keyword>
<dbReference type="GO" id="GO:0046503">
    <property type="term" value="P:glycerolipid catabolic process"/>
    <property type="evidence" value="ECO:0007669"/>
    <property type="project" value="TreeGrafter"/>
</dbReference>
<dbReference type="InterPro" id="IPR000073">
    <property type="entry name" value="AB_hydrolase_1"/>
</dbReference>
<dbReference type="Gene3D" id="3.40.50.1820">
    <property type="entry name" value="alpha/beta hydrolase"/>
    <property type="match status" value="1"/>
</dbReference>
<dbReference type="PANTHER" id="PTHR43433:SF5">
    <property type="entry name" value="AB HYDROLASE-1 DOMAIN-CONTAINING PROTEIN"/>
    <property type="match status" value="1"/>
</dbReference>
<dbReference type="InterPro" id="IPR050471">
    <property type="entry name" value="AB_hydrolase"/>
</dbReference>
<reference evidence="2" key="2">
    <citation type="submission" date="2023-01" db="EMBL/GenBank/DDBJ databases">
        <authorList>
            <person name="Sun Q."/>
            <person name="Evtushenko L."/>
        </authorList>
    </citation>
    <scope>NUCLEOTIDE SEQUENCE</scope>
    <source>
        <strain evidence="2">VKM Ac-1401</strain>
    </source>
</reference>
<dbReference type="Proteomes" id="UP001142372">
    <property type="component" value="Unassembled WGS sequence"/>
</dbReference>
<dbReference type="SUPFAM" id="SSF53474">
    <property type="entry name" value="alpha/beta-Hydrolases"/>
    <property type="match status" value="1"/>
</dbReference>
<organism evidence="2 3">
    <name type="scientific">Leifsonia poae</name>
    <dbReference type="NCBI Taxonomy" id="110933"/>
    <lineage>
        <taxon>Bacteria</taxon>
        <taxon>Bacillati</taxon>
        <taxon>Actinomycetota</taxon>
        <taxon>Actinomycetes</taxon>
        <taxon>Micrococcales</taxon>
        <taxon>Microbacteriaceae</taxon>
        <taxon>Leifsonia</taxon>
    </lineage>
</organism>
<gene>
    <name evidence="2" type="ORF">GCM10017584_23220</name>
</gene>
<accession>A0A9W6HBI6</accession>
<reference evidence="2" key="1">
    <citation type="journal article" date="2014" name="Int. J. Syst. Evol. Microbiol.">
        <title>Complete genome sequence of Corynebacterium casei LMG S-19264T (=DSM 44701T), isolated from a smear-ripened cheese.</title>
        <authorList>
            <consortium name="US DOE Joint Genome Institute (JGI-PGF)"/>
            <person name="Walter F."/>
            <person name="Albersmeier A."/>
            <person name="Kalinowski J."/>
            <person name="Ruckert C."/>
        </authorList>
    </citation>
    <scope>NUCLEOTIDE SEQUENCE</scope>
    <source>
        <strain evidence="2">VKM Ac-1401</strain>
    </source>
</reference>